<dbReference type="AlphaFoldDB" id="A0A2J7Q652"/>
<feature type="compositionally biased region" description="Low complexity" evidence="2">
    <location>
        <begin position="163"/>
        <end position="183"/>
    </location>
</feature>
<comment type="caution">
    <text evidence="4">The sequence shown here is derived from an EMBL/GenBank/DDBJ whole genome shotgun (WGS) entry which is preliminary data.</text>
</comment>
<evidence type="ECO:0000313" key="4">
    <source>
        <dbReference type="EMBL" id="PNF24057.1"/>
    </source>
</evidence>
<dbReference type="InterPro" id="IPR019448">
    <property type="entry name" value="NT-C2"/>
</dbReference>
<name>A0A2J7Q652_9NEOP</name>
<dbReference type="PROSITE" id="PS51840">
    <property type="entry name" value="C2_NT"/>
    <property type="match status" value="1"/>
</dbReference>
<dbReference type="STRING" id="105785.A0A2J7Q652"/>
<feature type="compositionally biased region" description="Polar residues" evidence="2">
    <location>
        <begin position="150"/>
        <end position="161"/>
    </location>
</feature>
<proteinExistence type="inferred from homology"/>
<comment type="similarity">
    <text evidence="1">Belongs to the EEIG family.</text>
</comment>
<accession>A0A2J7Q652</accession>
<feature type="region of interest" description="Disordered" evidence="2">
    <location>
        <begin position="136"/>
        <end position="192"/>
    </location>
</feature>
<dbReference type="InParanoid" id="A0A2J7Q652"/>
<dbReference type="OrthoDB" id="3365224at2759"/>
<evidence type="ECO:0000259" key="3">
    <source>
        <dbReference type="PROSITE" id="PS51840"/>
    </source>
</evidence>
<dbReference type="PANTHER" id="PTHR21456">
    <property type="entry name" value="FAMILY WITH SEQUENCE SIMILARITY 102"/>
    <property type="match status" value="1"/>
</dbReference>
<feature type="region of interest" description="Disordered" evidence="2">
    <location>
        <begin position="72"/>
        <end position="97"/>
    </location>
</feature>
<feature type="compositionally biased region" description="Polar residues" evidence="2">
    <location>
        <begin position="307"/>
        <end position="324"/>
    </location>
</feature>
<reference evidence="4 5" key="1">
    <citation type="submission" date="2017-12" db="EMBL/GenBank/DDBJ databases">
        <title>Hemimetabolous genomes reveal molecular basis of termite eusociality.</title>
        <authorList>
            <person name="Harrison M.C."/>
            <person name="Jongepier E."/>
            <person name="Robertson H.M."/>
            <person name="Arning N."/>
            <person name="Bitard-Feildel T."/>
            <person name="Chao H."/>
            <person name="Childers C.P."/>
            <person name="Dinh H."/>
            <person name="Doddapaneni H."/>
            <person name="Dugan S."/>
            <person name="Gowin J."/>
            <person name="Greiner C."/>
            <person name="Han Y."/>
            <person name="Hu H."/>
            <person name="Hughes D.S.T."/>
            <person name="Huylmans A.-K."/>
            <person name="Kemena C."/>
            <person name="Kremer L.P.M."/>
            <person name="Lee S.L."/>
            <person name="Lopez-Ezquerra A."/>
            <person name="Mallet L."/>
            <person name="Monroy-Kuhn J.M."/>
            <person name="Moser A."/>
            <person name="Murali S.C."/>
            <person name="Muzny D.M."/>
            <person name="Otani S."/>
            <person name="Piulachs M.-D."/>
            <person name="Poelchau M."/>
            <person name="Qu J."/>
            <person name="Schaub F."/>
            <person name="Wada-Katsumata A."/>
            <person name="Worley K.C."/>
            <person name="Xie Q."/>
            <person name="Ylla G."/>
            <person name="Poulsen M."/>
            <person name="Gibbs R.A."/>
            <person name="Schal C."/>
            <person name="Richards S."/>
            <person name="Belles X."/>
            <person name="Korb J."/>
            <person name="Bornberg-Bauer E."/>
        </authorList>
    </citation>
    <scope>NUCLEOTIDE SEQUENCE [LARGE SCALE GENOMIC DNA]</scope>
    <source>
        <tissue evidence="4">Whole body</tissue>
    </source>
</reference>
<sequence>MSCFQELKGGRSFQKLGFTDLNLAEFAGSGQTTRRCLLEGYDTRHRQDNSMLTVAIHMNMLSGDILFKVPSPSSKHKQVTAQEEGPECRDEFSSGSLAGSLASGSSGFGSLPKKRPPLFTSELVTGAVQDTLDPAEAAGETDEGHEPGHSRNSSNTSQMSKASGYSSLNSQSQHSRQSSSGDSGHIRSPSWPVWMPQLPPILSPTTHRADPTSPTTFVMDTSWSRFWSCKSPMTSRSKQNNVGDSSLRSLISPSVADGFLKLPPPAFYANHSSARGTVTPSITAPAYIPSGNPLHFPPWGSPLITPHASSSPGMLHQHSPSSPRGSPADAFFSNNHTHSHPLLSGRFLVLISVKRLSQPQSHSAADLIRSVMSQHRKLFESNSKLPTVAISPDDQPEESDCVASIHGVQLLQIYVYCSRNPSSGSGLSETGSLDRAKAALERRKKASEEGAPQARVEVTRVNPDSLIDEILRSTNLEPQDESASGLQLFIAKDGTTALGSHEVKSQMPAGVFKQVVMDSENR</sequence>
<keyword evidence="5" id="KW-1185">Reference proteome</keyword>
<dbReference type="Pfam" id="PF10358">
    <property type="entry name" value="NT-C2"/>
    <property type="match status" value="1"/>
</dbReference>
<evidence type="ECO:0000256" key="2">
    <source>
        <dbReference type="SAM" id="MobiDB-lite"/>
    </source>
</evidence>
<protein>
    <recommendedName>
        <fullName evidence="3">C2 NT-type domain-containing protein</fullName>
    </recommendedName>
</protein>
<gene>
    <name evidence="4" type="ORF">B7P43_G08111</name>
</gene>
<evidence type="ECO:0000313" key="5">
    <source>
        <dbReference type="Proteomes" id="UP000235965"/>
    </source>
</evidence>
<organism evidence="4 5">
    <name type="scientific">Cryptotermes secundus</name>
    <dbReference type="NCBI Taxonomy" id="105785"/>
    <lineage>
        <taxon>Eukaryota</taxon>
        <taxon>Metazoa</taxon>
        <taxon>Ecdysozoa</taxon>
        <taxon>Arthropoda</taxon>
        <taxon>Hexapoda</taxon>
        <taxon>Insecta</taxon>
        <taxon>Pterygota</taxon>
        <taxon>Neoptera</taxon>
        <taxon>Polyneoptera</taxon>
        <taxon>Dictyoptera</taxon>
        <taxon>Blattodea</taxon>
        <taxon>Blattoidea</taxon>
        <taxon>Termitoidae</taxon>
        <taxon>Kalotermitidae</taxon>
        <taxon>Cryptotermitinae</taxon>
        <taxon>Cryptotermes</taxon>
    </lineage>
</organism>
<dbReference type="InterPro" id="IPR039931">
    <property type="entry name" value="EEIG1/2-like"/>
</dbReference>
<feature type="region of interest" description="Disordered" evidence="2">
    <location>
        <begin position="307"/>
        <end position="333"/>
    </location>
</feature>
<feature type="domain" description="C2 NT-type" evidence="3">
    <location>
        <begin position="1"/>
        <end position="60"/>
    </location>
</feature>
<dbReference type="Proteomes" id="UP000235965">
    <property type="component" value="Unassembled WGS sequence"/>
</dbReference>
<dbReference type="PANTHER" id="PTHR21456:SF1">
    <property type="entry name" value="C2 NT-TYPE DOMAIN-CONTAINING PROTEIN"/>
    <property type="match status" value="1"/>
</dbReference>
<dbReference type="EMBL" id="NEVH01017540">
    <property type="protein sequence ID" value="PNF24057.1"/>
    <property type="molecule type" value="Genomic_DNA"/>
</dbReference>
<evidence type="ECO:0000256" key="1">
    <source>
        <dbReference type="ARBA" id="ARBA00034780"/>
    </source>
</evidence>